<feature type="compositionally biased region" description="Polar residues" evidence="1">
    <location>
        <begin position="17"/>
        <end position="31"/>
    </location>
</feature>
<evidence type="ECO:0000256" key="1">
    <source>
        <dbReference type="SAM" id="MobiDB-lite"/>
    </source>
</evidence>
<evidence type="ECO:0000313" key="2">
    <source>
        <dbReference type="EMBL" id="KRX37280.1"/>
    </source>
</evidence>
<dbReference type="Proteomes" id="UP000055048">
    <property type="component" value="Unassembled WGS sequence"/>
</dbReference>
<name>A0A0V0TEE5_9BILA</name>
<comment type="caution">
    <text evidence="2">The sequence shown here is derived from an EMBL/GenBank/DDBJ whole genome shotgun (WGS) entry which is preliminary data.</text>
</comment>
<organism evidence="2 3">
    <name type="scientific">Trichinella murrelli</name>
    <dbReference type="NCBI Taxonomy" id="144512"/>
    <lineage>
        <taxon>Eukaryota</taxon>
        <taxon>Metazoa</taxon>
        <taxon>Ecdysozoa</taxon>
        <taxon>Nematoda</taxon>
        <taxon>Enoplea</taxon>
        <taxon>Dorylaimia</taxon>
        <taxon>Trichinellida</taxon>
        <taxon>Trichinellidae</taxon>
        <taxon>Trichinella</taxon>
    </lineage>
</organism>
<keyword evidence="3" id="KW-1185">Reference proteome</keyword>
<protein>
    <submittedName>
        <fullName evidence="2">Uncharacterized protein</fullName>
    </submittedName>
</protein>
<evidence type="ECO:0000313" key="3">
    <source>
        <dbReference type="Proteomes" id="UP000055048"/>
    </source>
</evidence>
<feature type="compositionally biased region" description="Basic and acidic residues" evidence="1">
    <location>
        <begin position="7"/>
        <end position="16"/>
    </location>
</feature>
<gene>
    <name evidence="2" type="ORF">T05_9940</name>
</gene>
<dbReference type="EMBL" id="JYDJ01000316">
    <property type="protein sequence ID" value="KRX37280.1"/>
    <property type="molecule type" value="Genomic_DNA"/>
</dbReference>
<sequence>MDGPQECFERPRDSGRRNQTPVTGAIPSSKTDGGADDAPGDIRPLHSGALHDILLPSGRSLNI</sequence>
<feature type="region of interest" description="Disordered" evidence="1">
    <location>
        <begin position="1"/>
        <end position="49"/>
    </location>
</feature>
<accession>A0A0V0TEE5</accession>
<proteinExistence type="predicted"/>
<dbReference type="AlphaFoldDB" id="A0A0V0TEE5"/>
<reference evidence="2 3" key="1">
    <citation type="submission" date="2015-01" db="EMBL/GenBank/DDBJ databases">
        <title>Evolution of Trichinella species and genotypes.</title>
        <authorList>
            <person name="Korhonen P.K."/>
            <person name="Edoardo P."/>
            <person name="Giuseppe L.R."/>
            <person name="Gasser R.B."/>
        </authorList>
    </citation>
    <scope>NUCLEOTIDE SEQUENCE [LARGE SCALE GENOMIC DNA]</scope>
    <source>
        <strain evidence="2">ISS417</strain>
    </source>
</reference>